<protein>
    <submittedName>
        <fullName evidence="2">Predicted protein</fullName>
    </submittedName>
</protein>
<reference evidence="2 3" key="1">
    <citation type="journal article" date="2008" name="Nature">
        <title>The genome of Laccaria bicolor provides insights into mycorrhizal symbiosis.</title>
        <authorList>
            <person name="Martin F."/>
            <person name="Aerts A."/>
            <person name="Ahren D."/>
            <person name="Brun A."/>
            <person name="Danchin E.G.J."/>
            <person name="Duchaussoy F."/>
            <person name="Gibon J."/>
            <person name="Kohler A."/>
            <person name="Lindquist E."/>
            <person name="Pereda V."/>
            <person name="Salamov A."/>
            <person name="Shapiro H.J."/>
            <person name="Wuyts J."/>
            <person name="Blaudez D."/>
            <person name="Buee M."/>
            <person name="Brokstein P."/>
            <person name="Canbaeck B."/>
            <person name="Cohen D."/>
            <person name="Courty P.E."/>
            <person name="Coutinho P.M."/>
            <person name="Delaruelle C."/>
            <person name="Detter J.C."/>
            <person name="Deveau A."/>
            <person name="DiFazio S."/>
            <person name="Duplessis S."/>
            <person name="Fraissinet-Tachet L."/>
            <person name="Lucic E."/>
            <person name="Frey-Klett P."/>
            <person name="Fourrey C."/>
            <person name="Feussner I."/>
            <person name="Gay G."/>
            <person name="Grimwood J."/>
            <person name="Hoegger P.J."/>
            <person name="Jain P."/>
            <person name="Kilaru S."/>
            <person name="Labbe J."/>
            <person name="Lin Y.C."/>
            <person name="Legue V."/>
            <person name="Le Tacon F."/>
            <person name="Marmeisse R."/>
            <person name="Melayah D."/>
            <person name="Montanini B."/>
            <person name="Muratet M."/>
            <person name="Nehls U."/>
            <person name="Niculita-Hirzel H."/>
            <person name="Oudot-Le Secq M.P."/>
            <person name="Peter M."/>
            <person name="Quesneville H."/>
            <person name="Rajashekar B."/>
            <person name="Reich M."/>
            <person name="Rouhier N."/>
            <person name="Schmutz J."/>
            <person name="Yin T."/>
            <person name="Chalot M."/>
            <person name="Henrissat B."/>
            <person name="Kuees U."/>
            <person name="Lucas S."/>
            <person name="Van de Peer Y."/>
            <person name="Podila G.K."/>
            <person name="Polle A."/>
            <person name="Pukkila P.J."/>
            <person name="Richardson P.M."/>
            <person name="Rouze P."/>
            <person name="Sanders I.R."/>
            <person name="Stajich J.E."/>
            <person name="Tunlid A."/>
            <person name="Tuskan G."/>
            <person name="Grigoriev I.V."/>
        </authorList>
    </citation>
    <scope>NUCLEOTIDE SEQUENCE [LARGE SCALE GENOMIC DNA]</scope>
    <source>
        <strain evidence="3">S238N-H82 / ATCC MYA-4686</strain>
    </source>
</reference>
<dbReference type="GeneID" id="6083568"/>
<dbReference type="EMBL" id="DS547139">
    <property type="protein sequence ID" value="EDR01382.1"/>
    <property type="molecule type" value="Genomic_DNA"/>
</dbReference>
<evidence type="ECO:0000256" key="1">
    <source>
        <dbReference type="SAM" id="MobiDB-lite"/>
    </source>
</evidence>
<organism evidence="3">
    <name type="scientific">Laccaria bicolor (strain S238N-H82 / ATCC MYA-4686)</name>
    <name type="common">Bicoloured deceiver</name>
    <name type="synonym">Laccaria laccata var. bicolor</name>
    <dbReference type="NCBI Taxonomy" id="486041"/>
    <lineage>
        <taxon>Eukaryota</taxon>
        <taxon>Fungi</taxon>
        <taxon>Dikarya</taxon>
        <taxon>Basidiomycota</taxon>
        <taxon>Agaricomycotina</taxon>
        <taxon>Agaricomycetes</taxon>
        <taxon>Agaricomycetidae</taxon>
        <taxon>Agaricales</taxon>
        <taxon>Agaricineae</taxon>
        <taxon>Hydnangiaceae</taxon>
        <taxon>Laccaria</taxon>
    </lineage>
</organism>
<evidence type="ECO:0000313" key="3">
    <source>
        <dbReference type="Proteomes" id="UP000001194"/>
    </source>
</evidence>
<accession>B0DVG9</accession>
<dbReference type="OrthoDB" id="3017409at2759"/>
<dbReference type="RefSeq" id="XP_001887927.1">
    <property type="nucleotide sequence ID" value="XM_001887892.1"/>
</dbReference>
<proteinExistence type="predicted"/>
<dbReference type="AlphaFoldDB" id="B0DVG9"/>
<evidence type="ECO:0000313" key="2">
    <source>
        <dbReference type="EMBL" id="EDR01382.1"/>
    </source>
</evidence>
<gene>
    <name evidence="2" type="ORF">LACBIDRAFT_310981</name>
</gene>
<feature type="region of interest" description="Disordered" evidence="1">
    <location>
        <begin position="1"/>
        <end position="24"/>
    </location>
</feature>
<dbReference type="Proteomes" id="UP000001194">
    <property type="component" value="Unassembled WGS sequence"/>
</dbReference>
<name>B0DVG9_LACBS</name>
<feature type="compositionally biased region" description="Polar residues" evidence="1">
    <location>
        <begin position="12"/>
        <end position="24"/>
    </location>
</feature>
<sequence>MDAPLAPPVRLQATSSNPISTKNAQKNITAFLDDFEARSISSGGPNTAVTVQLQKLKDALREERKQKRAV</sequence>
<dbReference type="InParanoid" id="B0DVG9"/>
<dbReference type="KEGG" id="lbc:LACBIDRAFT_310981"/>
<keyword evidence="3" id="KW-1185">Reference proteome</keyword>
<dbReference type="HOGENOM" id="CLU_184662_0_0_1"/>